<feature type="transmembrane region" description="Helical" evidence="8">
    <location>
        <begin position="269"/>
        <end position="292"/>
    </location>
</feature>
<keyword evidence="3 6" id="KW-0460">Magnesium</keyword>
<evidence type="ECO:0000256" key="5">
    <source>
        <dbReference type="PIRSR" id="PIRSR634603-1"/>
    </source>
</evidence>
<evidence type="ECO:0000256" key="2">
    <source>
        <dbReference type="ARBA" id="ARBA00022723"/>
    </source>
</evidence>
<dbReference type="NCBIfam" id="NF042940">
    <property type="entry name" value="racemase_DgcA"/>
    <property type="match status" value="1"/>
</dbReference>
<dbReference type="PANTHER" id="PTHR48080:SF3">
    <property type="entry name" value="ENOLASE SUPERFAMILY MEMBER DDB_G0284701"/>
    <property type="match status" value="1"/>
</dbReference>
<dbReference type="Pfam" id="PF02746">
    <property type="entry name" value="MR_MLE_N"/>
    <property type="match status" value="1"/>
</dbReference>
<evidence type="ECO:0000256" key="8">
    <source>
        <dbReference type="SAM" id="Phobius"/>
    </source>
</evidence>
<dbReference type="InterPro" id="IPR013342">
    <property type="entry name" value="Mandelate_racemase_C"/>
</dbReference>
<dbReference type="InterPro" id="IPR034603">
    <property type="entry name" value="Dipeptide_epimerase"/>
</dbReference>
<dbReference type="Proteomes" id="UP000198418">
    <property type="component" value="Unassembled WGS sequence"/>
</dbReference>
<evidence type="ECO:0000256" key="3">
    <source>
        <dbReference type="ARBA" id="ARBA00022842"/>
    </source>
</evidence>
<feature type="binding site" evidence="6">
    <location>
        <position position="227"/>
    </location>
    <ligand>
        <name>Mg(2+)</name>
        <dbReference type="ChEBI" id="CHEBI:18420"/>
    </ligand>
</feature>
<keyword evidence="4 7" id="KW-0413">Isomerase</keyword>
<reference evidence="11" key="1">
    <citation type="submission" date="2017-06" db="EMBL/GenBank/DDBJ databases">
        <authorList>
            <person name="Varghese N."/>
            <person name="Submissions S."/>
        </authorList>
    </citation>
    <scope>NUCLEOTIDE SEQUENCE [LARGE SCALE GENOMIC DNA]</scope>
    <source>
        <strain evidence="11">DSM 137</strain>
    </source>
</reference>
<evidence type="ECO:0000313" key="10">
    <source>
        <dbReference type="EMBL" id="SNB51374.1"/>
    </source>
</evidence>
<dbReference type="Gene3D" id="3.20.20.120">
    <property type="entry name" value="Enolase-like C-terminal domain"/>
    <property type="match status" value="1"/>
</dbReference>
<dbReference type="SFLD" id="SFLDG00180">
    <property type="entry name" value="muconate_cycloisomerase"/>
    <property type="match status" value="1"/>
</dbReference>
<keyword evidence="11" id="KW-1185">Reference proteome</keyword>
<proteinExistence type="inferred from homology"/>
<accession>A0A212PWT7</accession>
<feature type="binding site" evidence="6">
    <location>
        <position position="179"/>
    </location>
    <ligand>
        <name>Mg(2+)</name>
        <dbReference type="ChEBI" id="CHEBI:18420"/>
    </ligand>
</feature>
<dbReference type="InterPro" id="IPR029017">
    <property type="entry name" value="Enolase-like_N"/>
</dbReference>
<feature type="active site" description="Proton acceptor; specific for (R)-substrate epimerization" evidence="5">
    <location>
        <position position="154"/>
    </location>
</feature>
<keyword evidence="8" id="KW-0472">Membrane</keyword>
<dbReference type="RefSeq" id="WP_088518597.1">
    <property type="nucleotide sequence ID" value="NZ_FYDG01000001.1"/>
</dbReference>
<feature type="binding site" evidence="6">
    <location>
        <position position="205"/>
    </location>
    <ligand>
        <name>Mg(2+)</name>
        <dbReference type="ChEBI" id="CHEBI:18420"/>
    </ligand>
</feature>
<dbReference type="InterPro" id="IPR029065">
    <property type="entry name" value="Enolase_C-like"/>
</dbReference>
<keyword evidence="2 6" id="KW-0479">Metal-binding</keyword>
<dbReference type="InterPro" id="IPR013341">
    <property type="entry name" value="Mandelate_racemase_N_dom"/>
</dbReference>
<dbReference type="Pfam" id="PF13378">
    <property type="entry name" value="MR_MLE_C"/>
    <property type="match status" value="1"/>
</dbReference>
<keyword evidence="8" id="KW-0812">Transmembrane</keyword>
<dbReference type="CDD" id="cd03319">
    <property type="entry name" value="L-Ala-DL-Glu_epimerase"/>
    <property type="match status" value="1"/>
</dbReference>
<dbReference type="InterPro" id="IPR036849">
    <property type="entry name" value="Enolase-like_C_sf"/>
</dbReference>
<dbReference type="OrthoDB" id="9782675at2"/>
<dbReference type="SFLD" id="SFLDF00010">
    <property type="entry name" value="dipeptide_epimerase"/>
    <property type="match status" value="1"/>
</dbReference>
<dbReference type="PANTHER" id="PTHR48080">
    <property type="entry name" value="D-GALACTONATE DEHYDRATASE-RELATED"/>
    <property type="match status" value="1"/>
</dbReference>
<feature type="domain" description="Mandelate racemase/muconate lactonizing enzyme C-terminal" evidence="9">
    <location>
        <begin position="135"/>
        <end position="223"/>
    </location>
</feature>
<gene>
    <name evidence="10" type="ORF">SAMN06265338_10178</name>
</gene>
<dbReference type="GO" id="GO:0016855">
    <property type="term" value="F:racemase and epimerase activity, acting on amino acids and derivatives"/>
    <property type="evidence" value="ECO:0007669"/>
    <property type="project" value="UniProtKB-UniRule"/>
</dbReference>
<name>A0A212PWT7_RHOAC</name>
<evidence type="ECO:0000259" key="9">
    <source>
        <dbReference type="SMART" id="SM00922"/>
    </source>
</evidence>
<dbReference type="SUPFAM" id="SSF51604">
    <property type="entry name" value="Enolase C-terminal domain-like"/>
    <property type="match status" value="1"/>
</dbReference>
<dbReference type="SUPFAM" id="SSF54826">
    <property type="entry name" value="Enolase N-terminal domain-like"/>
    <property type="match status" value="1"/>
</dbReference>
<evidence type="ECO:0000256" key="1">
    <source>
        <dbReference type="ARBA" id="ARBA00008031"/>
    </source>
</evidence>
<dbReference type="InterPro" id="IPR034593">
    <property type="entry name" value="DgoD-like"/>
</dbReference>
<dbReference type="EMBL" id="FYDG01000001">
    <property type="protein sequence ID" value="SNB51374.1"/>
    <property type="molecule type" value="Genomic_DNA"/>
</dbReference>
<keyword evidence="8" id="KW-1133">Transmembrane helix</keyword>
<dbReference type="SFLD" id="SFLDS00001">
    <property type="entry name" value="Enolase"/>
    <property type="match status" value="1"/>
</dbReference>
<dbReference type="EC" id="5.1.1.-" evidence="7"/>
<dbReference type="SMART" id="SM00922">
    <property type="entry name" value="MR_MLE"/>
    <property type="match status" value="1"/>
</dbReference>
<organism evidence="10 11">
    <name type="scientific">Rhodoblastus acidophilus</name>
    <name type="common">Rhodopseudomonas acidophila</name>
    <dbReference type="NCBI Taxonomy" id="1074"/>
    <lineage>
        <taxon>Bacteria</taxon>
        <taxon>Pseudomonadati</taxon>
        <taxon>Pseudomonadota</taxon>
        <taxon>Alphaproteobacteria</taxon>
        <taxon>Hyphomicrobiales</taxon>
        <taxon>Rhodoblastaceae</taxon>
        <taxon>Rhodoblastus</taxon>
    </lineage>
</organism>
<evidence type="ECO:0000256" key="6">
    <source>
        <dbReference type="PIRSR" id="PIRSR634603-3"/>
    </source>
</evidence>
<evidence type="ECO:0000256" key="4">
    <source>
        <dbReference type="ARBA" id="ARBA00023235"/>
    </source>
</evidence>
<dbReference type="AlphaFoldDB" id="A0A212PWT7"/>
<comment type="cofactor">
    <cofactor evidence="6 7">
        <name>Mg(2+)</name>
        <dbReference type="ChEBI" id="CHEBI:18420"/>
    </cofactor>
    <text evidence="6 7">Binds 1 Mg(2+) ion per subunit.</text>
</comment>
<comment type="similarity">
    <text evidence="1 7">Belongs to the mandelate racemase/muconate lactonizing enzyme family.</text>
</comment>
<evidence type="ECO:0000256" key="7">
    <source>
        <dbReference type="RuleBase" id="RU366006"/>
    </source>
</evidence>
<dbReference type="GO" id="GO:0046872">
    <property type="term" value="F:metal ion binding"/>
    <property type="evidence" value="ECO:0007669"/>
    <property type="project" value="UniProtKB-KW"/>
</dbReference>
<protein>
    <recommendedName>
        <fullName evidence="7">Dipeptide epimerase</fullName>
        <ecNumber evidence="7">5.1.1.-</ecNumber>
    </recommendedName>
</protein>
<dbReference type="Gene3D" id="3.30.390.10">
    <property type="entry name" value="Enolase-like, N-terminal domain"/>
    <property type="match status" value="1"/>
</dbReference>
<sequence length="330" mass="34537">MTSTAPRRLSAAAQSFALAKPFVISRGAKTEARVVVAELSDGPARGRGECTPYARYGESVESVLAQIETVRAALEAGADRFALQDLLPPGAARNALDCALWDLEAKLTGVPAWQVAGLARLSPCVTAFTLSVGTPEEMARAAAEAADRPVLKVKLAGAGDPARLFAVRAAAPEAELIADANEAWRPEDLPEFFDACEQAGVALIEQPLPAGADSALAGPRKIPVCADESVHDRAGLAALRDRYDLVNIKLDKTGGLTEALALADEAEKLGFGLFVGCMVASSLAMAPALLLAGRARFVDLDGPLLLAEDRPEGLRCDGSVLYPPDARLWG</sequence>
<evidence type="ECO:0000313" key="11">
    <source>
        <dbReference type="Proteomes" id="UP000198418"/>
    </source>
</evidence>
<feature type="active site" description="Proton acceptor; specific for (S)-substrate epimerization" evidence="5">
    <location>
        <position position="249"/>
    </location>
</feature>